<feature type="region of interest" description="Disordered" evidence="1">
    <location>
        <begin position="1"/>
        <end position="66"/>
    </location>
</feature>
<protein>
    <submittedName>
        <fullName evidence="2">Uncharacterized protein</fullName>
    </submittedName>
</protein>
<feature type="compositionally biased region" description="Low complexity" evidence="1">
    <location>
        <begin position="105"/>
        <end position="125"/>
    </location>
</feature>
<proteinExistence type="predicted"/>
<feature type="compositionally biased region" description="Low complexity" evidence="1">
    <location>
        <begin position="7"/>
        <end position="48"/>
    </location>
</feature>
<evidence type="ECO:0000313" key="2">
    <source>
        <dbReference type="EMBL" id="PWZ13726.1"/>
    </source>
</evidence>
<gene>
    <name evidence="2" type="ORF">Zm00014a_017847</name>
</gene>
<organism evidence="2 3">
    <name type="scientific">Zea mays</name>
    <name type="common">Maize</name>
    <dbReference type="NCBI Taxonomy" id="4577"/>
    <lineage>
        <taxon>Eukaryota</taxon>
        <taxon>Viridiplantae</taxon>
        <taxon>Streptophyta</taxon>
        <taxon>Embryophyta</taxon>
        <taxon>Tracheophyta</taxon>
        <taxon>Spermatophyta</taxon>
        <taxon>Magnoliopsida</taxon>
        <taxon>Liliopsida</taxon>
        <taxon>Poales</taxon>
        <taxon>Poaceae</taxon>
        <taxon>PACMAD clade</taxon>
        <taxon>Panicoideae</taxon>
        <taxon>Andropogonodae</taxon>
        <taxon>Andropogoneae</taxon>
        <taxon>Tripsacinae</taxon>
        <taxon>Zea</taxon>
    </lineage>
</organism>
<comment type="caution">
    <text evidence="2">The sequence shown here is derived from an EMBL/GenBank/DDBJ whole genome shotgun (WGS) entry which is preliminary data.</text>
</comment>
<evidence type="ECO:0000313" key="3">
    <source>
        <dbReference type="Proteomes" id="UP000251960"/>
    </source>
</evidence>
<reference evidence="2 3" key="1">
    <citation type="journal article" date="2018" name="Nat. Genet.">
        <title>Extensive intraspecific gene order and gene structural variations between Mo17 and other maize genomes.</title>
        <authorList>
            <person name="Sun S."/>
            <person name="Zhou Y."/>
            <person name="Chen J."/>
            <person name="Shi J."/>
            <person name="Zhao H."/>
            <person name="Zhao H."/>
            <person name="Song W."/>
            <person name="Zhang M."/>
            <person name="Cui Y."/>
            <person name="Dong X."/>
            <person name="Liu H."/>
            <person name="Ma X."/>
            <person name="Jiao Y."/>
            <person name="Wang B."/>
            <person name="Wei X."/>
            <person name="Stein J.C."/>
            <person name="Glaubitz J.C."/>
            <person name="Lu F."/>
            <person name="Yu G."/>
            <person name="Liang C."/>
            <person name="Fengler K."/>
            <person name="Li B."/>
            <person name="Rafalski A."/>
            <person name="Schnable P.S."/>
            <person name="Ware D.H."/>
            <person name="Buckler E.S."/>
            <person name="Lai J."/>
        </authorList>
    </citation>
    <scope>NUCLEOTIDE SEQUENCE [LARGE SCALE GENOMIC DNA]</scope>
    <source>
        <strain evidence="3">cv. Missouri 17</strain>
        <tissue evidence="2">Seedling</tissue>
    </source>
</reference>
<evidence type="ECO:0000256" key="1">
    <source>
        <dbReference type="SAM" id="MobiDB-lite"/>
    </source>
</evidence>
<accession>A0A3L6DYD5</accession>
<name>A0A3L6DYD5_MAIZE</name>
<dbReference type="AlphaFoldDB" id="A0A3L6DYD5"/>
<feature type="region of interest" description="Disordered" evidence="1">
    <location>
        <begin position="91"/>
        <end position="129"/>
    </location>
</feature>
<dbReference type="EMBL" id="NCVQ01000008">
    <property type="protein sequence ID" value="PWZ13726.1"/>
    <property type="molecule type" value="Genomic_DNA"/>
</dbReference>
<dbReference type="Proteomes" id="UP000251960">
    <property type="component" value="Chromosome 7"/>
</dbReference>
<sequence>MARSRRPGAPARRGSSAPTPPSRAVRPRLSLPRAPSRRGSPAPTRSASVPGVASVARSRGPAHGAACPYPGAASPALPRCSPTPAWLPPHDLAPAPARPWRARPARGPCSRRSAACPRPARLPSPGHRPGVLAMARRASASAVVARPGPCPCTAWPLRSAAPGPAARLRLTRSRRPCVARYTGRLLLFLLQ</sequence>